<proteinExistence type="predicted"/>
<dbReference type="Pfam" id="PF18052">
    <property type="entry name" value="Rx_N"/>
    <property type="match status" value="1"/>
</dbReference>
<dbReference type="InterPro" id="IPR002182">
    <property type="entry name" value="NB-ARC"/>
</dbReference>
<keyword evidence="4" id="KW-0067">ATP-binding</keyword>
<dbReference type="Gene3D" id="1.20.5.4130">
    <property type="match status" value="1"/>
</dbReference>
<feature type="compositionally biased region" description="Low complexity" evidence="5">
    <location>
        <begin position="135"/>
        <end position="147"/>
    </location>
</feature>
<evidence type="ECO:0000256" key="1">
    <source>
        <dbReference type="ARBA" id="ARBA00022737"/>
    </source>
</evidence>
<dbReference type="EMBL" id="SDRB02002981">
    <property type="protein sequence ID" value="THG18542.1"/>
    <property type="molecule type" value="Genomic_DNA"/>
</dbReference>
<evidence type="ECO:0000256" key="3">
    <source>
        <dbReference type="ARBA" id="ARBA00022821"/>
    </source>
</evidence>
<keyword evidence="3" id="KW-0611">Plant defense</keyword>
<dbReference type="GO" id="GO:0005524">
    <property type="term" value="F:ATP binding"/>
    <property type="evidence" value="ECO:0007669"/>
    <property type="project" value="UniProtKB-KW"/>
</dbReference>
<dbReference type="SUPFAM" id="SSF52540">
    <property type="entry name" value="P-loop containing nucleoside triphosphate hydrolases"/>
    <property type="match status" value="1"/>
</dbReference>
<sequence>MAERAVISVIQYLGPLLAGEVELLRGVRKEMVSIKAELERMHSFLKDAESRAETGDEGVKIWVKQVRQVAYRIQDVIDAHILLVLPKQPRLFGSLHKVTRTITKLKPRHEIASQIQDIKTTIRETKEGADRYGFSTSTSSEHSSSNSKDNMWRDPRLASLFIGDDEVVGIESPKYELISRLVDQNQSQQAVISVVGMGGIGKTTLAKKVYDSQ</sequence>
<protein>
    <recommendedName>
        <fullName evidence="10">Rx N-terminal domain-containing protein</fullName>
    </recommendedName>
</protein>
<evidence type="ECO:0000256" key="5">
    <source>
        <dbReference type="SAM" id="MobiDB-lite"/>
    </source>
</evidence>
<dbReference type="PANTHER" id="PTHR19338:SF32">
    <property type="entry name" value="OS06G0287500 PROTEIN"/>
    <property type="match status" value="1"/>
</dbReference>
<evidence type="ECO:0000256" key="2">
    <source>
        <dbReference type="ARBA" id="ARBA00022741"/>
    </source>
</evidence>
<reference evidence="8 9" key="1">
    <citation type="journal article" date="2018" name="Proc. Natl. Acad. Sci. U.S.A.">
        <title>Draft genome sequence of Camellia sinensis var. sinensis provides insights into the evolution of the tea genome and tea quality.</title>
        <authorList>
            <person name="Wei C."/>
            <person name="Yang H."/>
            <person name="Wang S."/>
            <person name="Zhao J."/>
            <person name="Liu C."/>
            <person name="Gao L."/>
            <person name="Xia E."/>
            <person name="Lu Y."/>
            <person name="Tai Y."/>
            <person name="She G."/>
            <person name="Sun J."/>
            <person name="Cao H."/>
            <person name="Tong W."/>
            <person name="Gao Q."/>
            <person name="Li Y."/>
            <person name="Deng W."/>
            <person name="Jiang X."/>
            <person name="Wang W."/>
            <person name="Chen Q."/>
            <person name="Zhang S."/>
            <person name="Li H."/>
            <person name="Wu J."/>
            <person name="Wang P."/>
            <person name="Li P."/>
            <person name="Shi C."/>
            <person name="Zheng F."/>
            <person name="Jian J."/>
            <person name="Huang B."/>
            <person name="Shan D."/>
            <person name="Shi M."/>
            <person name="Fang C."/>
            <person name="Yue Y."/>
            <person name="Li F."/>
            <person name="Li D."/>
            <person name="Wei S."/>
            <person name="Han B."/>
            <person name="Jiang C."/>
            <person name="Yin Y."/>
            <person name="Xia T."/>
            <person name="Zhang Z."/>
            <person name="Bennetzen J.L."/>
            <person name="Zhao S."/>
            <person name="Wan X."/>
        </authorList>
    </citation>
    <scope>NUCLEOTIDE SEQUENCE [LARGE SCALE GENOMIC DNA]</scope>
    <source>
        <strain evidence="9">cv. Shuchazao</strain>
        <tissue evidence="8">Leaf</tissue>
    </source>
</reference>
<dbReference type="InterPro" id="IPR041118">
    <property type="entry name" value="Rx_N"/>
</dbReference>
<evidence type="ECO:0000259" key="7">
    <source>
        <dbReference type="Pfam" id="PF18052"/>
    </source>
</evidence>
<dbReference type="InterPro" id="IPR038005">
    <property type="entry name" value="RX-like_CC"/>
</dbReference>
<feature type="domain" description="NB-ARC" evidence="6">
    <location>
        <begin position="172"/>
        <end position="212"/>
    </location>
</feature>
<feature type="domain" description="Disease resistance N-terminal" evidence="7">
    <location>
        <begin position="5"/>
        <end position="88"/>
    </location>
</feature>
<dbReference type="GO" id="GO:0006952">
    <property type="term" value="P:defense response"/>
    <property type="evidence" value="ECO:0007669"/>
    <property type="project" value="UniProtKB-KW"/>
</dbReference>
<dbReference type="Gene3D" id="3.40.50.300">
    <property type="entry name" value="P-loop containing nucleotide triphosphate hydrolases"/>
    <property type="match status" value="1"/>
</dbReference>
<keyword evidence="1" id="KW-0677">Repeat</keyword>
<dbReference type="CDD" id="cd14798">
    <property type="entry name" value="RX-CC_like"/>
    <property type="match status" value="1"/>
</dbReference>
<comment type="caution">
    <text evidence="8">The sequence shown here is derived from an EMBL/GenBank/DDBJ whole genome shotgun (WGS) entry which is preliminary data.</text>
</comment>
<evidence type="ECO:0000313" key="9">
    <source>
        <dbReference type="Proteomes" id="UP000306102"/>
    </source>
</evidence>
<dbReference type="Proteomes" id="UP000306102">
    <property type="component" value="Unassembled WGS sequence"/>
</dbReference>
<feature type="region of interest" description="Disordered" evidence="5">
    <location>
        <begin position="129"/>
        <end position="150"/>
    </location>
</feature>
<evidence type="ECO:0008006" key="10">
    <source>
        <dbReference type="Google" id="ProtNLM"/>
    </source>
</evidence>
<dbReference type="GO" id="GO:0043531">
    <property type="term" value="F:ADP binding"/>
    <property type="evidence" value="ECO:0007669"/>
    <property type="project" value="InterPro"/>
</dbReference>
<keyword evidence="2" id="KW-0547">Nucleotide-binding</keyword>
<dbReference type="Pfam" id="PF00931">
    <property type="entry name" value="NB-ARC"/>
    <property type="match status" value="1"/>
</dbReference>
<gene>
    <name evidence="8" type="ORF">TEA_028856</name>
</gene>
<keyword evidence="9" id="KW-1185">Reference proteome</keyword>
<evidence type="ECO:0000259" key="6">
    <source>
        <dbReference type="Pfam" id="PF00931"/>
    </source>
</evidence>
<evidence type="ECO:0000256" key="4">
    <source>
        <dbReference type="ARBA" id="ARBA00022840"/>
    </source>
</evidence>
<accession>A0A4S4EQ83</accession>
<evidence type="ECO:0000313" key="8">
    <source>
        <dbReference type="EMBL" id="THG18542.1"/>
    </source>
</evidence>
<dbReference type="PANTHER" id="PTHR19338">
    <property type="entry name" value="TRANSLOCASE OF INNER MITOCHONDRIAL MEMBRANE 13 HOMOLOG"/>
    <property type="match status" value="1"/>
</dbReference>
<name>A0A4S4EQ83_CAMSN</name>
<dbReference type="InterPro" id="IPR027417">
    <property type="entry name" value="P-loop_NTPase"/>
</dbReference>
<organism evidence="8 9">
    <name type="scientific">Camellia sinensis var. sinensis</name>
    <name type="common">China tea</name>
    <dbReference type="NCBI Taxonomy" id="542762"/>
    <lineage>
        <taxon>Eukaryota</taxon>
        <taxon>Viridiplantae</taxon>
        <taxon>Streptophyta</taxon>
        <taxon>Embryophyta</taxon>
        <taxon>Tracheophyta</taxon>
        <taxon>Spermatophyta</taxon>
        <taxon>Magnoliopsida</taxon>
        <taxon>eudicotyledons</taxon>
        <taxon>Gunneridae</taxon>
        <taxon>Pentapetalae</taxon>
        <taxon>asterids</taxon>
        <taxon>Ericales</taxon>
        <taxon>Theaceae</taxon>
        <taxon>Camellia</taxon>
    </lineage>
</organism>
<dbReference type="AlphaFoldDB" id="A0A4S4EQ83"/>